<dbReference type="Proteomes" id="UP000265520">
    <property type="component" value="Unassembled WGS sequence"/>
</dbReference>
<evidence type="ECO:0000256" key="4">
    <source>
        <dbReference type="ARBA" id="ARBA00022729"/>
    </source>
</evidence>
<dbReference type="InterPro" id="IPR011009">
    <property type="entry name" value="Kinase-like_dom_sf"/>
</dbReference>
<keyword evidence="6 10" id="KW-1133">Transmembrane helix</keyword>
<sequence length="62" mass="6551">MRAKVADFGLVKNAPDGKYSVETRLAGTFGYLAPEYAVAALDAMLCLTSVTALNAMLCLIPI</sequence>
<keyword evidence="9" id="KW-0325">Glycoprotein</keyword>
<dbReference type="AlphaFoldDB" id="A0A392QZH9"/>
<evidence type="ECO:0000313" key="12">
    <source>
        <dbReference type="EMBL" id="MCI28980.1"/>
    </source>
</evidence>
<keyword evidence="12" id="KW-0418">Kinase</keyword>
<evidence type="ECO:0000256" key="7">
    <source>
        <dbReference type="ARBA" id="ARBA00023136"/>
    </source>
</evidence>
<evidence type="ECO:0000256" key="6">
    <source>
        <dbReference type="ARBA" id="ARBA00022989"/>
    </source>
</evidence>
<keyword evidence="2" id="KW-0433">Leucine-rich repeat</keyword>
<evidence type="ECO:0000256" key="1">
    <source>
        <dbReference type="ARBA" id="ARBA00004167"/>
    </source>
</evidence>
<accession>A0A392QZH9</accession>
<proteinExistence type="predicted"/>
<dbReference type="InterPro" id="IPR052422">
    <property type="entry name" value="Auxin_Ser/Thr_Kinase"/>
</dbReference>
<evidence type="ECO:0000256" key="2">
    <source>
        <dbReference type="ARBA" id="ARBA00022614"/>
    </source>
</evidence>
<dbReference type="GO" id="GO:0016020">
    <property type="term" value="C:membrane"/>
    <property type="evidence" value="ECO:0007669"/>
    <property type="project" value="UniProtKB-SubCell"/>
</dbReference>
<evidence type="ECO:0000256" key="3">
    <source>
        <dbReference type="ARBA" id="ARBA00022692"/>
    </source>
</evidence>
<reference evidence="12 13" key="1">
    <citation type="journal article" date="2018" name="Front. Plant Sci.">
        <title>Red Clover (Trifolium pratense) and Zigzag Clover (T. medium) - A Picture of Genomic Similarities and Differences.</title>
        <authorList>
            <person name="Dluhosova J."/>
            <person name="Istvanek J."/>
            <person name="Nedelnik J."/>
            <person name="Repkova J."/>
        </authorList>
    </citation>
    <scope>NUCLEOTIDE SEQUENCE [LARGE SCALE GENOMIC DNA]</scope>
    <source>
        <strain evidence="13">cv. 10/8</strain>
        <tissue evidence="12">Leaf</tissue>
    </source>
</reference>
<evidence type="ECO:0000256" key="5">
    <source>
        <dbReference type="ARBA" id="ARBA00022737"/>
    </source>
</evidence>
<keyword evidence="5" id="KW-0677">Repeat</keyword>
<feature type="non-terminal residue" evidence="12">
    <location>
        <position position="62"/>
    </location>
</feature>
<dbReference type="SUPFAM" id="SSF56112">
    <property type="entry name" value="Protein kinase-like (PK-like)"/>
    <property type="match status" value="1"/>
</dbReference>
<keyword evidence="7 10" id="KW-0472">Membrane</keyword>
<dbReference type="Gene3D" id="1.10.510.10">
    <property type="entry name" value="Transferase(Phosphotransferase) domain 1"/>
    <property type="match status" value="1"/>
</dbReference>
<dbReference type="PROSITE" id="PS50011">
    <property type="entry name" value="PROTEIN_KINASE_DOM"/>
    <property type="match status" value="1"/>
</dbReference>
<dbReference type="PANTHER" id="PTHR47986">
    <property type="entry name" value="OSJNBA0070M12.3 PROTEIN"/>
    <property type="match status" value="1"/>
</dbReference>
<evidence type="ECO:0000313" key="13">
    <source>
        <dbReference type="Proteomes" id="UP000265520"/>
    </source>
</evidence>
<organism evidence="12 13">
    <name type="scientific">Trifolium medium</name>
    <dbReference type="NCBI Taxonomy" id="97028"/>
    <lineage>
        <taxon>Eukaryota</taxon>
        <taxon>Viridiplantae</taxon>
        <taxon>Streptophyta</taxon>
        <taxon>Embryophyta</taxon>
        <taxon>Tracheophyta</taxon>
        <taxon>Spermatophyta</taxon>
        <taxon>Magnoliopsida</taxon>
        <taxon>eudicotyledons</taxon>
        <taxon>Gunneridae</taxon>
        <taxon>Pentapetalae</taxon>
        <taxon>rosids</taxon>
        <taxon>fabids</taxon>
        <taxon>Fabales</taxon>
        <taxon>Fabaceae</taxon>
        <taxon>Papilionoideae</taxon>
        <taxon>50 kb inversion clade</taxon>
        <taxon>NPAAA clade</taxon>
        <taxon>Hologalegina</taxon>
        <taxon>IRL clade</taxon>
        <taxon>Trifolieae</taxon>
        <taxon>Trifolium</taxon>
    </lineage>
</organism>
<evidence type="ECO:0000256" key="8">
    <source>
        <dbReference type="ARBA" id="ARBA00023170"/>
    </source>
</evidence>
<evidence type="ECO:0000259" key="11">
    <source>
        <dbReference type="PROSITE" id="PS50011"/>
    </source>
</evidence>
<dbReference type="GO" id="GO:0004672">
    <property type="term" value="F:protein kinase activity"/>
    <property type="evidence" value="ECO:0007669"/>
    <property type="project" value="InterPro"/>
</dbReference>
<evidence type="ECO:0000256" key="9">
    <source>
        <dbReference type="ARBA" id="ARBA00023180"/>
    </source>
</evidence>
<dbReference type="InterPro" id="IPR000719">
    <property type="entry name" value="Prot_kinase_dom"/>
</dbReference>
<keyword evidence="13" id="KW-1185">Reference proteome</keyword>
<keyword evidence="3 10" id="KW-0812">Transmembrane</keyword>
<dbReference type="PANTHER" id="PTHR47986:SF29">
    <property type="entry name" value="RECEPTOR PROTEIN KINASE TMK1"/>
    <property type="match status" value="1"/>
</dbReference>
<comment type="subcellular location">
    <subcellularLocation>
        <location evidence="1">Membrane</location>
        <topology evidence="1">Single-pass membrane protein</topology>
    </subcellularLocation>
</comment>
<evidence type="ECO:0000256" key="10">
    <source>
        <dbReference type="SAM" id="Phobius"/>
    </source>
</evidence>
<feature type="transmembrane region" description="Helical" evidence="10">
    <location>
        <begin position="36"/>
        <end position="60"/>
    </location>
</feature>
<name>A0A392QZH9_9FABA</name>
<dbReference type="EMBL" id="LXQA010169455">
    <property type="protein sequence ID" value="MCI28980.1"/>
    <property type="molecule type" value="Genomic_DNA"/>
</dbReference>
<keyword evidence="8 12" id="KW-0675">Receptor</keyword>
<keyword evidence="12" id="KW-0808">Transferase</keyword>
<keyword evidence="4" id="KW-0732">Signal</keyword>
<feature type="domain" description="Protein kinase" evidence="11">
    <location>
        <begin position="1"/>
        <end position="62"/>
    </location>
</feature>
<comment type="caution">
    <text evidence="12">The sequence shown here is derived from an EMBL/GenBank/DDBJ whole genome shotgun (WGS) entry which is preliminary data.</text>
</comment>
<protein>
    <submittedName>
        <fullName evidence="12">Putative receptor protein kinase TMK1-like</fullName>
    </submittedName>
</protein>
<dbReference type="GO" id="GO:0005524">
    <property type="term" value="F:ATP binding"/>
    <property type="evidence" value="ECO:0007669"/>
    <property type="project" value="InterPro"/>
</dbReference>